<evidence type="ECO:0000313" key="2">
    <source>
        <dbReference type="Proteomes" id="UP001165960"/>
    </source>
</evidence>
<sequence length="140" mass="14895">MSSFNNNQVNKLFPGLDKIMQGYTGSLNSEAYVYDHSQPAGPSSSTTQECVPSPASSSMALFAHQAQAAANPNPLSAMALKSSQDGVTTKFPDLPSNISYNIQGGLMSHPLTYLTLWVNLMAISNGGYFILIRGTANLTC</sequence>
<dbReference type="EMBL" id="QTSX02003897">
    <property type="protein sequence ID" value="KAJ9067717.1"/>
    <property type="molecule type" value="Genomic_DNA"/>
</dbReference>
<dbReference type="Proteomes" id="UP001165960">
    <property type="component" value="Unassembled WGS sequence"/>
</dbReference>
<accession>A0ACC2SZF5</accession>
<name>A0ACC2SZF5_9FUNG</name>
<comment type="caution">
    <text evidence="1">The sequence shown here is derived from an EMBL/GenBank/DDBJ whole genome shotgun (WGS) entry which is preliminary data.</text>
</comment>
<gene>
    <name evidence="1" type="ORF">DSO57_1036347</name>
</gene>
<proteinExistence type="predicted"/>
<evidence type="ECO:0000313" key="1">
    <source>
        <dbReference type="EMBL" id="KAJ9067717.1"/>
    </source>
</evidence>
<organism evidence="1 2">
    <name type="scientific">Entomophthora muscae</name>
    <dbReference type="NCBI Taxonomy" id="34485"/>
    <lineage>
        <taxon>Eukaryota</taxon>
        <taxon>Fungi</taxon>
        <taxon>Fungi incertae sedis</taxon>
        <taxon>Zoopagomycota</taxon>
        <taxon>Entomophthoromycotina</taxon>
        <taxon>Entomophthoromycetes</taxon>
        <taxon>Entomophthorales</taxon>
        <taxon>Entomophthoraceae</taxon>
        <taxon>Entomophthora</taxon>
    </lineage>
</organism>
<keyword evidence="2" id="KW-1185">Reference proteome</keyword>
<protein>
    <submittedName>
        <fullName evidence="1">Uncharacterized protein</fullName>
    </submittedName>
</protein>
<reference evidence="1" key="1">
    <citation type="submission" date="2022-04" db="EMBL/GenBank/DDBJ databases">
        <title>Genome of the entomopathogenic fungus Entomophthora muscae.</title>
        <authorList>
            <person name="Elya C."/>
            <person name="Lovett B.R."/>
            <person name="Lee E."/>
            <person name="Macias A.M."/>
            <person name="Hajek A.E."/>
            <person name="De Bivort B.L."/>
            <person name="Kasson M.T."/>
            <person name="De Fine Licht H.H."/>
            <person name="Stajich J.E."/>
        </authorList>
    </citation>
    <scope>NUCLEOTIDE SEQUENCE</scope>
    <source>
        <strain evidence="1">Berkeley</strain>
    </source>
</reference>